<evidence type="ECO:0000256" key="11">
    <source>
        <dbReference type="ARBA" id="ARBA00023279"/>
    </source>
</evidence>
<evidence type="ECO:0000256" key="7">
    <source>
        <dbReference type="ARBA" id="ARBA00022989"/>
    </source>
</evidence>
<feature type="non-terminal residue" evidence="18">
    <location>
        <position position="1"/>
    </location>
</feature>
<evidence type="ECO:0000259" key="16">
    <source>
        <dbReference type="PROSITE" id="PS51034"/>
    </source>
</evidence>
<dbReference type="Pfam" id="PF00088">
    <property type="entry name" value="Trefoil"/>
    <property type="match status" value="1"/>
</dbReference>
<evidence type="ECO:0000256" key="9">
    <source>
        <dbReference type="ARBA" id="ARBA00023157"/>
    </source>
</evidence>
<dbReference type="GO" id="GO:0005886">
    <property type="term" value="C:plasma membrane"/>
    <property type="evidence" value="ECO:0007669"/>
    <property type="project" value="UniProtKB-SubCell"/>
</dbReference>
<dbReference type="InterPro" id="IPR044913">
    <property type="entry name" value="P_trefoil_dom_sf"/>
</dbReference>
<dbReference type="InterPro" id="IPR051148">
    <property type="entry name" value="Zona_Pellucida_Domain_gp"/>
</dbReference>
<feature type="domain" description="ZP" evidence="16">
    <location>
        <begin position="1146"/>
        <end position="1411"/>
    </location>
</feature>
<organism evidence="18 19">
    <name type="scientific">Acipenser oxyrinchus oxyrinchus</name>
    <dbReference type="NCBI Taxonomy" id="40147"/>
    <lineage>
        <taxon>Eukaryota</taxon>
        <taxon>Metazoa</taxon>
        <taxon>Chordata</taxon>
        <taxon>Craniata</taxon>
        <taxon>Vertebrata</taxon>
        <taxon>Euteleostomi</taxon>
        <taxon>Actinopterygii</taxon>
        <taxon>Chondrostei</taxon>
        <taxon>Acipenseriformes</taxon>
        <taxon>Acipenseridae</taxon>
        <taxon>Acipenser</taxon>
    </lineage>
</organism>
<name>A0AAD8CCW3_ACIOX</name>
<dbReference type="SUPFAM" id="SSF57492">
    <property type="entry name" value="Trefoil"/>
    <property type="match status" value="1"/>
</dbReference>
<proteinExistence type="predicted"/>
<feature type="domain" description="P-type" evidence="17">
    <location>
        <begin position="1104"/>
        <end position="1144"/>
    </location>
</feature>
<comment type="caution">
    <text evidence="18">The sequence shown here is derived from an EMBL/GenBank/DDBJ whole genome shotgun (WGS) entry which is preliminary data.</text>
</comment>
<dbReference type="CDD" id="cd00111">
    <property type="entry name" value="Trefoil"/>
    <property type="match status" value="1"/>
</dbReference>
<evidence type="ECO:0000313" key="19">
    <source>
        <dbReference type="Proteomes" id="UP001230051"/>
    </source>
</evidence>
<feature type="compositionally biased region" description="Low complexity" evidence="14">
    <location>
        <begin position="84"/>
        <end position="433"/>
    </location>
</feature>
<evidence type="ECO:0008006" key="20">
    <source>
        <dbReference type="Google" id="ProtNLM"/>
    </source>
</evidence>
<feature type="disulfide bond" evidence="13">
    <location>
        <begin position="1106"/>
        <end position="1132"/>
    </location>
</feature>
<keyword evidence="8" id="KW-0472">Membrane</keyword>
<evidence type="ECO:0000256" key="10">
    <source>
        <dbReference type="ARBA" id="ARBA00023180"/>
    </source>
</evidence>
<protein>
    <recommendedName>
        <fullName evidence="20">ZP domain-containing protein</fullName>
    </recommendedName>
</protein>
<dbReference type="InterPro" id="IPR000519">
    <property type="entry name" value="P_trefoil_dom"/>
</dbReference>
<feature type="compositionally biased region" description="Basic residues" evidence="14">
    <location>
        <begin position="441"/>
        <end position="466"/>
    </location>
</feature>
<dbReference type="GO" id="GO:0060468">
    <property type="term" value="P:prevention of polyspermy"/>
    <property type="evidence" value="ECO:0007669"/>
    <property type="project" value="TreeGrafter"/>
</dbReference>
<evidence type="ECO:0000256" key="8">
    <source>
        <dbReference type="ARBA" id="ARBA00023136"/>
    </source>
</evidence>
<feature type="disulfide bond" evidence="13">
    <location>
        <begin position="1116"/>
        <end position="1131"/>
    </location>
</feature>
<dbReference type="Gene3D" id="2.60.40.3210">
    <property type="entry name" value="Zona pellucida, ZP-N domain"/>
    <property type="match status" value="1"/>
</dbReference>
<dbReference type="Pfam" id="PF00100">
    <property type="entry name" value="Zona_pellucida"/>
    <property type="match status" value="1"/>
</dbReference>
<dbReference type="GO" id="GO:0032190">
    <property type="term" value="F:acrosin binding"/>
    <property type="evidence" value="ECO:0007669"/>
    <property type="project" value="TreeGrafter"/>
</dbReference>
<dbReference type="PANTHER" id="PTHR23343">
    <property type="entry name" value="ZONA PELLUCIDA SPERM-BINDING PROTEIN"/>
    <property type="match status" value="1"/>
</dbReference>
<feature type="region of interest" description="Disordered" evidence="14">
    <location>
        <begin position="80"/>
        <end position="496"/>
    </location>
</feature>
<keyword evidence="7" id="KW-1133">Transmembrane helix</keyword>
<evidence type="ECO:0000256" key="1">
    <source>
        <dbReference type="ARBA" id="ARBA00004251"/>
    </source>
</evidence>
<evidence type="ECO:0000256" key="4">
    <source>
        <dbReference type="ARBA" id="ARBA00022530"/>
    </source>
</evidence>
<evidence type="ECO:0000256" key="5">
    <source>
        <dbReference type="ARBA" id="ARBA00022685"/>
    </source>
</evidence>
<evidence type="ECO:0000256" key="2">
    <source>
        <dbReference type="ARBA" id="ARBA00022475"/>
    </source>
</evidence>
<dbReference type="InterPro" id="IPR001507">
    <property type="entry name" value="ZP_dom"/>
</dbReference>
<keyword evidence="6" id="KW-0812">Transmembrane</keyword>
<reference evidence="18" key="1">
    <citation type="submission" date="2022-02" db="EMBL/GenBank/DDBJ databases">
        <title>Atlantic sturgeon de novo genome assembly.</title>
        <authorList>
            <person name="Stock M."/>
            <person name="Klopp C."/>
            <person name="Guiguen Y."/>
            <person name="Cabau C."/>
            <person name="Parinello H."/>
            <person name="Santidrian Yebra-Pimentel E."/>
            <person name="Kuhl H."/>
            <person name="Dirks R.P."/>
            <person name="Guessner J."/>
            <person name="Wuertz S."/>
            <person name="Du K."/>
            <person name="Schartl M."/>
        </authorList>
    </citation>
    <scope>NUCLEOTIDE SEQUENCE</scope>
    <source>
        <strain evidence="18">STURGEONOMICS-FGT-2020</strain>
        <tissue evidence="18">Whole blood</tissue>
    </source>
</reference>
<dbReference type="SMART" id="SM00241">
    <property type="entry name" value="ZP"/>
    <property type="match status" value="1"/>
</dbReference>
<keyword evidence="5" id="KW-0165">Cleavage on pair of basic residues</keyword>
<keyword evidence="9 13" id="KW-1015">Disulfide bond</keyword>
<dbReference type="EMBL" id="JAGXEW010002033">
    <property type="protein sequence ID" value="KAK1121126.1"/>
    <property type="molecule type" value="Genomic_DNA"/>
</dbReference>
<sequence length="1490" mass="162229">MTVALPSGSLQVLLLNLSNEWVDVNAAPSYCNYSLVQGRGGRNFFTAPYRACDVRIQGGSYILTLLYITTAKGGYVHMRCPTPIGGKTTRTTSGKTSRTTIGEPTRTTSRRTTSGRTSRTTSGRTSRTTSGRTSRTTSGRTSRTTSGRTSRTTSGRTSRTTSGRTSRTTSGRTSRTTSRRTTSGRTSRTTIGEPTRTTSGRTSRTTSGRTSRTTSRKTTSGRTSRTTIGEPTRTTSRRTTSGRTSRTTSGRTSRTTSGRTSRTTSGRTSRTTSGRTSRTTSGRTSRTTSGRTSRTTIGEPTRTTSRRTTSGRTSRTTIGEPTRTTSGRTSRTTSGRTSRTTSGRTSRTTSGRTSRTTSGRTSRTTSGRTTIGEPTRTTSRRTTSGRTSRTTIGEPTRTTSRRTTSGRTSRTTIGEPTRTTSRRTTSGRTSRTTIGEPTRTTSRRTTRGRTSRTTRGRTSRTTRGRTSRTTIGEPTRTTSRRTTSGRTSRTTSRRTTIGELTRTTSGRTSRTTIGELTRTTSGRTSRTTIVKLTSRTTSGKTTKAPTNVVCTASNMVVELPREPLKLVKVLDKSNKWVAVIDAPKYCNYTLSQGRGRNFFITPYTACDVRILNNNYVLKIWYLTTGGKKGYVVMKCPTGAGEPTKTPTTTTWERTKPTRTTGITTKTTMSATSREPTVVCTASSMVVELSKEPLVLVELLVESSKWVAVIDAPENCNYTLIRSRERNLFKTPYTACDVKILNENYFLALRYTTIDGKVGYVQMKCPTSAGEPTKEPATTNTTRKSTRTTPAPDVVCNSSGMMVELPRDSLDLVELLDYSNKWVVVNKAPVYCNYTLLQGSGRTLFITPYKACDVRILNENYILTLRYTTSGQQVYVHMKCPTSAAAPTKTPSSTTTTGKPTIPTVCKASVMTIELPEGPIEQVALIDKSNTLVTVKDDTRECGYSLVHGRGKNIFTTPYTACDVKMLNGNYVLTLAYVTLTGRRVLVQMKCPTSAALPTGSPLPPFGSVICSDTCMTVELPGGLLQDIQLMDESNNLVDVASAPKTCGYSLVKGNGKNILTAPYNACNVKILNNFYILRVLYTTLTGERGDIQAKCPVPGLVPREGCKIPSSQQVACGPPNADPQLCVANGCCVDATTSQCYYPLDACTADGHFVFSVYRTSTKPEIDPGSLVIAGNRSCAPVICTPDFAIFKFPVTGCGTHVFTVAETTIYLAEVHGLVRGNQQVYGQITRDGPYRFHVECRYSKGSLASTGYLMVNPPSPSAALAFGSLGVRLRIATDTSYTSFYPRSHLPLSFLVGSKVYLEVQLVNPPNPNVVLLVHYCIAYPQSSQAAWVILYEGCPNILDYSSAAGLHVKYDNMPVSKHTRRFEIQSFQFLDYKTKQHLDEEIYFMCSTEVCSPERRVCNEGCFDGRDLPVPVDLGVGGRCAGKPCPAKSNVVKRAASGHTGLIAVGEGTFILDENVPHEQTEKHWTHFHGLLGLIGLLVSVSVV</sequence>
<evidence type="ECO:0000256" key="15">
    <source>
        <dbReference type="SAM" id="SignalP"/>
    </source>
</evidence>
<dbReference type="InterPro" id="IPR042235">
    <property type="entry name" value="ZP-C_dom"/>
</dbReference>
<dbReference type="GO" id="GO:0035804">
    <property type="term" value="F:structural constituent of egg coat"/>
    <property type="evidence" value="ECO:0007669"/>
    <property type="project" value="TreeGrafter"/>
</dbReference>
<dbReference type="Pfam" id="PF23344">
    <property type="entry name" value="ZP-N"/>
    <property type="match status" value="1"/>
</dbReference>
<dbReference type="PROSITE" id="PS51034">
    <property type="entry name" value="ZP_2"/>
    <property type="match status" value="1"/>
</dbReference>
<gene>
    <name evidence="18" type="ORF">AOXY_G38735</name>
</gene>
<dbReference type="Proteomes" id="UP001230051">
    <property type="component" value="Unassembled WGS sequence"/>
</dbReference>
<keyword evidence="15" id="KW-0732">Signal</keyword>
<evidence type="ECO:0000313" key="18">
    <source>
        <dbReference type="EMBL" id="KAK1121126.1"/>
    </source>
</evidence>
<dbReference type="InterPro" id="IPR055356">
    <property type="entry name" value="ZP-N"/>
</dbReference>
<dbReference type="PROSITE" id="PS51448">
    <property type="entry name" value="P_TREFOIL_2"/>
    <property type="match status" value="1"/>
</dbReference>
<evidence type="ECO:0000256" key="14">
    <source>
        <dbReference type="SAM" id="MobiDB-lite"/>
    </source>
</evidence>
<accession>A0AAD8CCW3</accession>
<feature type="chain" id="PRO_5042009283" description="ZP domain-containing protein" evidence="15">
    <location>
        <begin position="27"/>
        <end position="1490"/>
    </location>
</feature>
<evidence type="ECO:0000256" key="6">
    <source>
        <dbReference type="ARBA" id="ARBA00022692"/>
    </source>
</evidence>
<dbReference type="PANTHER" id="PTHR23343:SF117">
    <property type="entry name" value="ZONA PELLUCIDA SPERM-BINDING PROTEIN 4-LIKE ISOFORM X1"/>
    <property type="match status" value="1"/>
</dbReference>
<evidence type="ECO:0000256" key="13">
    <source>
        <dbReference type="PROSITE-ProRule" id="PRU00779"/>
    </source>
</evidence>
<comment type="subcellular location">
    <subcellularLocation>
        <location evidence="1">Cell membrane</location>
        <topology evidence="1">Single-pass type I membrane protein</topology>
    </subcellularLocation>
    <subcellularLocation>
        <location evidence="12">Zona pellucida</location>
    </subcellularLocation>
</comment>
<dbReference type="Gene3D" id="2.60.40.4100">
    <property type="entry name" value="Zona pellucida, ZP-C domain"/>
    <property type="match status" value="1"/>
</dbReference>
<evidence type="ECO:0000256" key="3">
    <source>
        <dbReference type="ARBA" id="ARBA00022525"/>
    </source>
</evidence>
<keyword evidence="19" id="KW-1185">Reference proteome</keyword>
<keyword evidence="4" id="KW-0272">Extracellular matrix</keyword>
<dbReference type="GO" id="GO:0007339">
    <property type="term" value="P:binding of sperm to zona pellucida"/>
    <property type="evidence" value="ECO:0007669"/>
    <property type="project" value="TreeGrafter"/>
</dbReference>
<comment type="caution">
    <text evidence="13">Lacks conserved residue(s) required for the propagation of feature annotation.</text>
</comment>
<feature type="signal peptide" evidence="15">
    <location>
        <begin position="1"/>
        <end position="26"/>
    </location>
</feature>
<evidence type="ECO:0000256" key="12">
    <source>
        <dbReference type="ARBA" id="ARBA00024183"/>
    </source>
</evidence>
<feature type="compositionally biased region" description="Low complexity" evidence="14">
    <location>
        <begin position="777"/>
        <end position="788"/>
    </location>
</feature>
<keyword evidence="2" id="KW-1003">Cell membrane</keyword>
<evidence type="ECO:0000259" key="17">
    <source>
        <dbReference type="PROSITE" id="PS51448"/>
    </source>
</evidence>
<keyword evidence="3" id="KW-0964">Secreted</keyword>
<dbReference type="Gene3D" id="4.10.110.10">
    <property type="entry name" value="Spasmolytic Protein, domain 1"/>
    <property type="match status" value="1"/>
</dbReference>
<dbReference type="GO" id="GO:0035805">
    <property type="term" value="C:egg coat"/>
    <property type="evidence" value="ECO:0007669"/>
    <property type="project" value="UniProtKB-SubCell"/>
</dbReference>
<dbReference type="InterPro" id="IPR055355">
    <property type="entry name" value="ZP-C"/>
</dbReference>
<keyword evidence="11" id="KW-0278">Fertilization</keyword>
<feature type="region of interest" description="Disordered" evidence="14">
    <location>
        <begin position="767"/>
        <end position="789"/>
    </location>
</feature>
<keyword evidence="10" id="KW-0325">Glycoprotein</keyword>
<feature type="compositionally biased region" description="Low complexity" evidence="14">
    <location>
        <begin position="467"/>
        <end position="496"/>
    </location>
</feature>